<sequence>MDEQELDLGGMKLSTQKEMVRIFYKELWDRADKTLIPELFHADFTFRGSLGPVLVGHDGFAGYVDLVTTTFASYTTDILSMIEEGSYVSGKMRFHGYHRRELFGVPPSGRHVWWIGMPIFTFDQGKIRDLYVLGDVHGLITRMTSAERAI</sequence>
<reference evidence="1 2" key="1">
    <citation type="submission" date="2023-04" db="EMBL/GenBank/DDBJ databases">
        <title>Marinoamorphus aggregata gen. nov., sp. Nov., isolate from tissue of brittle star Ophioplocus japonicus.</title>
        <authorList>
            <person name="Kawano K."/>
            <person name="Sawayama S."/>
            <person name="Nakagawa S."/>
        </authorList>
    </citation>
    <scope>NUCLEOTIDE SEQUENCE [LARGE SCALE GENOMIC DNA]</scope>
    <source>
        <strain evidence="1 2">NKW23</strain>
    </source>
</reference>
<proteinExistence type="predicted"/>
<dbReference type="SUPFAM" id="SSF54427">
    <property type="entry name" value="NTF2-like"/>
    <property type="match status" value="1"/>
</dbReference>
<dbReference type="PANTHER" id="PTHR38436">
    <property type="entry name" value="POLYKETIDE CYCLASE SNOAL-LIKE DOMAIN"/>
    <property type="match status" value="1"/>
</dbReference>
<evidence type="ECO:0000313" key="1">
    <source>
        <dbReference type="EMBL" id="GMG84478.1"/>
    </source>
</evidence>
<evidence type="ECO:0008006" key="3">
    <source>
        <dbReference type="Google" id="ProtNLM"/>
    </source>
</evidence>
<dbReference type="Pfam" id="PF07366">
    <property type="entry name" value="SnoaL"/>
    <property type="match status" value="1"/>
</dbReference>
<dbReference type="Proteomes" id="UP001239909">
    <property type="component" value="Unassembled WGS sequence"/>
</dbReference>
<accession>A0ABQ6LRA8</accession>
<dbReference type="Gene3D" id="3.10.450.50">
    <property type="match status" value="1"/>
</dbReference>
<comment type="caution">
    <text evidence="1">The sequence shown here is derived from an EMBL/GenBank/DDBJ whole genome shotgun (WGS) entry which is preliminary data.</text>
</comment>
<gene>
    <name evidence="1" type="ORF">LNKW23_36940</name>
</gene>
<protein>
    <recommendedName>
        <fullName evidence="3">Ester cyclase</fullName>
    </recommendedName>
</protein>
<dbReference type="InterPro" id="IPR009959">
    <property type="entry name" value="Cyclase_SnoaL-like"/>
</dbReference>
<evidence type="ECO:0000313" key="2">
    <source>
        <dbReference type="Proteomes" id="UP001239909"/>
    </source>
</evidence>
<keyword evidence="2" id="KW-1185">Reference proteome</keyword>
<dbReference type="InterPro" id="IPR032710">
    <property type="entry name" value="NTF2-like_dom_sf"/>
</dbReference>
<dbReference type="PANTHER" id="PTHR38436:SF1">
    <property type="entry name" value="ESTER CYCLASE"/>
    <property type="match status" value="1"/>
</dbReference>
<name>A0ABQ6LRA8_9RHOB</name>
<dbReference type="EMBL" id="BSYI01000037">
    <property type="protein sequence ID" value="GMG84478.1"/>
    <property type="molecule type" value="Genomic_DNA"/>
</dbReference>
<dbReference type="RefSeq" id="WP_285673526.1">
    <property type="nucleotide sequence ID" value="NZ_BSYI01000037.1"/>
</dbReference>
<organism evidence="1 2">
    <name type="scientific">Paralimibaculum aggregatum</name>
    <dbReference type="NCBI Taxonomy" id="3036245"/>
    <lineage>
        <taxon>Bacteria</taxon>
        <taxon>Pseudomonadati</taxon>
        <taxon>Pseudomonadota</taxon>
        <taxon>Alphaproteobacteria</taxon>
        <taxon>Rhodobacterales</taxon>
        <taxon>Paracoccaceae</taxon>
        <taxon>Paralimibaculum</taxon>
    </lineage>
</organism>